<sequence>MKRLFLYLLLPAVLLMSSCMDDVVTRDMAQLPEPARQFVQKNFSQHHISYIKIDRELFSTEYKVVLTNGDELEFDSDGEWKEVECKRTSVPVVMMPQGVARYLQDNFPTDSVEKIKRTSRTIEVELNNGLEVIFDADGNFKRMDD</sequence>
<evidence type="ECO:0000313" key="4">
    <source>
        <dbReference type="Proteomes" id="UP000823865"/>
    </source>
</evidence>
<dbReference type="Proteomes" id="UP000823865">
    <property type="component" value="Unassembled WGS sequence"/>
</dbReference>
<name>A0A9E2L643_9BACT</name>
<dbReference type="InterPro" id="IPR021533">
    <property type="entry name" value="PepSY-like"/>
</dbReference>
<comment type="caution">
    <text evidence="3">The sequence shown here is derived from an EMBL/GenBank/DDBJ whole genome shotgun (WGS) entry which is preliminary data.</text>
</comment>
<feature type="chain" id="PRO_5038702989" evidence="1">
    <location>
        <begin position="22"/>
        <end position="145"/>
    </location>
</feature>
<accession>A0A9E2L643</accession>
<reference evidence="3" key="2">
    <citation type="submission" date="2021-04" db="EMBL/GenBank/DDBJ databases">
        <authorList>
            <person name="Gilroy R."/>
        </authorList>
    </citation>
    <scope>NUCLEOTIDE SEQUENCE</scope>
    <source>
        <strain evidence="3">G3-2149</strain>
    </source>
</reference>
<evidence type="ECO:0000256" key="1">
    <source>
        <dbReference type="SAM" id="SignalP"/>
    </source>
</evidence>
<organism evidence="3 4">
    <name type="scientific">Candidatus Paraprevotella stercoravium</name>
    <dbReference type="NCBI Taxonomy" id="2838725"/>
    <lineage>
        <taxon>Bacteria</taxon>
        <taxon>Pseudomonadati</taxon>
        <taxon>Bacteroidota</taxon>
        <taxon>Bacteroidia</taxon>
        <taxon>Bacteroidales</taxon>
        <taxon>Prevotellaceae</taxon>
        <taxon>Paraprevotella</taxon>
    </lineage>
</organism>
<dbReference type="SUPFAM" id="SSF160574">
    <property type="entry name" value="BT0923-like"/>
    <property type="match status" value="1"/>
</dbReference>
<feature type="signal peptide" evidence="1">
    <location>
        <begin position="1"/>
        <end position="21"/>
    </location>
</feature>
<feature type="domain" description="Putative beta-lactamase-inhibitor-like PepSY-like" evidence="2">
    <location>
        <begin position="61"/>
        <end position="141"/>
    </location>
</feature>
<reference evidence="3" key="1">
    <citation type="journal article" date="2021" name="PeerJ">
        <title>Extensive microbial diversity within the chicken gut microbiome revealed by metagenomics and culture.</title>
        <authorList>
            <person name="Gilroy R."/>
            <person name="Ravi A."/>
            <person name="Getino M."/>
            <person name="Pursley I."/>
            <person name="Horton D.L."/>
            <person name="Alikhan N.F."/>
            <person name="Baker D."/>
            <person name="Gharbi K."/>
            <person name="Hall N."/>
            <person name="Watson M."/>
            <person name="Adriaenssens E.M."/>
            <person name="Foster-Nyarko E."/>
            <person name="Jarju S."/>
            <person name="Secka A."/>
            <person name="Antonio M."/>
            <person name="Oren A."/>
            <person name="Chaudhuri R.R."/>
            <person name="La Ragione R."/>
            <person name="Hildebrand F."/>
            <person name="Pallen M.J."/>
        </authorList>
    </citation>
    <scope>NUCLEOTIDE SEQUENCE</scope>
    <source>
        <strain evidence="3">G3-2149</strain>
    </source>
</reference>
<dbReference type="Pfam" id="PF11396">
    <property type="entry name" value="PepSY_like"/>
    <property type="match status" value="1"/>
</dbReference>
<gene>
    <name evidence="3" type="ORF">H9789_02690</name>
</gene>
<evidence type="ECO:0000259" key="2">
    <source>
        <dbReference type="Pfam" id="PF11396"/>
    </source>
</evidence>
<dbReference type="AlphaFoldDB" id="A0A9E2L643"/>
<dbReference type="Gene3D" id="3.40.1420.30">
    <property type="match status" value="1"/>
</dbReference>
<keyword evidence="1" id="KW-0732">Signal</keyword>
<dbReference type="EMBL" id="JAHLFU010000050">
    <property type="protein sequence ID" value="MBU3852735.1"/>
    <property type="molecule type" value="Genomic_DNA"/>
</dbReference>
<dbReference type="PROSITE" id="PS51257">
    <property type="entry name" value="PROKAR_LIPOPROTEIN"/>
    <property type="match status" value="1"/>
</dbReference>
<protein>
    <submittedName>
        <fullName evidence="3">PepSY-like domain-containing protein</fullName>
    </submittedName>
</protein>
<evidence type="ECO:0000313" key="3">
    <source>
        <dbReference type="EMBL" id="MBU3852735.1"/>
    </source>
</evidence>
<proteinExistence type="predicted"/>